<evidence type="ECO:0000256" key="13">
    <source>
        <dbReference type="RuleBase" id="RU003692"/>
    </source>
</evidence>
<dbReference type="PANTHER" id="PTHR22912:SF151">
    <property type="entry name" value="DIHYDROLIPOYL DEHYDROGENASE, MITOCHONDRIAL"/>
    <property type="match status" value="1"/>
</dbReference>
<dbReference type="Pfam" id="PF02852">
    <property type="entry name" value="Pyr_redox_dim"/>
    <property type="match status" value="1"/>
</dbReference>
<evidence type="ECO:0000259" key="15">
    <source>
        <dbReference type="Pfam" id="PF07992"/>
    </source>
</evidence>
<dbReference type="InterPro" id="IPR036188">
    <property type="entry name" value="FAD/NAD-bd_sf"/>
</dbReference>
<dbReference type="EC" id="1.8.1.4" evidence="2 13"/>
<dbReference type="Proteomes" id="UP000317691">
    <property type="component" value="Unassembled WGS sequence"/>
</dbReference>
<evidence type="ECO:0000256" key="12">
    <source>
        <dbReference type="PIRSR" id="PIRSR000350-4"/>
    </source>
</evidence>
<dbReference type="InterPro" id="IPR001100">
    <property type="entry name" value="Pyr_nuc-diS_OxRdtase"/>
</dbReference>
<feature type="binding site" evidence="11">
    <location>
        <begin position="182"/>
        <end position="189"/>
    </location>
    <ligand>
        <name>NAD(+)</name>
        <dbReference type="ChEBI" id="CHEBI:57540"/>
    </ligand>
</feature>
<comment type="caution">
    <text evidence="16">The sequence shown here is derived from an EMBL/GenBank/DDBJ whole genome shotgun (WGS) entry which is preliminary data.</text>
</comment>
<keyword evidence="4 11" id="KW-0274">FAD</keyword>
<evidence type="ECO:0000256" key="10">
    <source>
        <dbReference type="PIRSR" id="PIRSR000350-2"/>
    </source>
</evidence>
<feature type="domain" description="Pyridine nucleotide-disulphide oxidoreductase dimerisation" evidence="14">
    <location>
        <begin position="344"/>
        <end position="453"/>
    </location>
</feature>
<dbReference type="GO" id="GO:0050660">
    <property type="term" value="F:flavin adenine dinucleotide binding"/>
    <property type="evidence" value="ECO:0007669"/>
    <property type="project" value="InterPro"/>
</dbReference>
<evidence type="ECO:0000256" key="1">
    <source>
        <dbReference type="ARBA" id="ARBA00007532"/>
    </source>
</evidence>
<evidence type="ECO:0000313" key="17">
    <source>
        <dbReference type="Proteomes" id="UP000317691"/>
    </source>
</evidence>
<evidence type="ECO:0000313" key="16">
    <source>
        <dbReference type="EMBL" id="TMQ63104.1"/>
    </source>
</evidence>
<reference evidence="16 17" key="1">
    <citation type="journal article" date="2019" name="Nat. Microbiol.">
        <title>Mediterranean grassland soil C-N compound turnover is dependent on rainfall and depth, and is mediated by genomically divergent microorganisms.</title>
        <authorList>
            <person name="Diamond S."/>
            <person name="Andeer P.F."/>
            <person name="Li Z."/>
            <person name="Crits-Christoph A."/>
            <person name="Burstein D."/>
            <person name="Anantharaman K."/>
            <person name="Lane K.R."/>
            <person name="Thomas B.C."/>
            <person name="Pan C."/>
            <person name="Northen T.R."/>
            <person name="Banfield J.F."/>
        </authorList>
    </citation>
    <scope>NUCLEOTIDE SEQUENCE [LARGE SCALE GENOMIC DNA]</scope>
    <source>
        <strain evidence="16">WS_9</strain>
    </source>
</reference>
<dbReference type="InterPro" id="IPR004099">
    <property type="entry name" value="Pyr_nucl-diS_OxRdtase_dimer"/>
</dbReference>
<dbReference type="GO" id="GO:0005737">
    <property type="term" value="C:cytoplasm"/>
    <property type="evidence" value="ECO:0007669"/>
    <property type="project" value="UniProtKB-ARBA"/>
</dbReference>
<dbReference type="InterPro" id="IPR006258">
    <property type="entry name" value="Lipoamide_DH"/>
</dbReference>
<evidence type="ECO:0000256" key="4">
    <source>
        <dbReference type="ARBA" id="ARBA00022827"/>
    </source>
</evidence>
<dbReference type="Pfam" id="PF07992">
    <property type="entry name" value="Pyr_redox_2"/>
    <property type="match status" value="1"/>
</dbReference>
<evidence type="ECO:0000256" key="3">
    <source>
        <dbReference type="ARBA" id="ARBA00022630"/>
    </source>
</evidence>
<feature type="disulfide bond" description="Redox-active" evidence="12">
    <location>
        <begin position="44"/>
        <end position="49"/>
    </location>
</feature>
<dbReference type="GO" id="GO:0006103">
    <property type="term" value="P:2-oxoglutarate metabolic process"/>
    <property type="evidence" value="ECO:0007669"/>
    <property type="project" value="TreeGrafter"/>
</dbReference>
<keyword evidence="7" id="KW-1015">Disulfide bond</keyword>
<dbReference type="Gene3D" id="3.50.50.60">
    <property type="entry name" value="FAD/NAD(P)-binding domain"/>
    <property type="match status" value="2"/>
</dbReference>
<feature type="active site" description="Proton acceptor" evidence="10">
    <location>
        <position position="442"/>
    </location>
</feature>
<dbReference type="PRINTS" id="PR00411">
    <property type="entry name" value="PNDRDTASEI"/>
</dbReference>
<feature type="binding site" evidence="11">
    <location>
        <position position="205"/>
    </location>
    <ligand>
        <name>NAD(+)</name>
        <dbReference type="ChEBI" id="CHEBI:57540"/>
    </ligand>
</feature>
<feature type="binding site" evidence="11">
    <location>
        <position position="117"/>
    </location>
    <ligand>
        <name>FAD</name>
        <dbReference type="ChEBI" id="CHEBI:57692"/>
    </ligand>
</feature>
<dbReference type="SUPFAM" id="SSF55424">
    <property type="entry name" value="FAD/NAD-linked reductases, dimerisation (C-terminal) domain"/>
    <property type="match status" value="1"/>
</dbReference>
<feature type="binding site" evidence="11">
    <location>
        <position position="310"/>
    </location>
    <ligand>
        <name>FAD</name>
        <dbReference type="ChEBI" id="CHEBI:57692"/>
    </ligand>
</feature>
<dbReference type="InterPro" id="IPR023753">
    <property type="entry name" value="FAD/NAD-binding_dom"/>
</dbReference>
<dbReference type="Gene3D" id="3.30.390.30">
    <property type="match status" value="1"/>
</dbReference>
<keyword evidence="5 13" id="KW-0560">Oxidoreductase</keyword>
<feature type="binding site" evidence="11">
    <location>
        <begin position="145"/>
        <end position="147"/>
    </location>
    <ligand>
        <name>FAD</name>
        <dbReference type="ChEBI" id="CHEBI:57692"/>
    </ligand>
</feature>
<evidence type="ECO:0000259" key="14">
    <source>
        <dbReference type="Pfam" id="PF02852"/>
    </source>
</evidence>
<evidence type="ECO:0000256" key="5">
    <source>
        <dbReference type="ARBA" id="ARBA00023002"/>
    </source>
</evidence>
<comment type="catalytic activity">
    <reaction evidence="9 13">
        <text>N(6)-[(R)-dihydrolipoyl]-L-lysyl-[protein] + NAD(+) = N(6)-[(R)-lipoyl]-L-lysyl-[protein] + NADH + H(+)</text>
        <dbReference type="Rhea" id="RHEA:15045"/>
        <dbReference type="Rhea" id="RHEA-COMP:10474"/>
        <dbReference type="Rhea" id="RHEA-COMP:10475"/>
        <dbReference type="ChEBI" id="CHEBI:15378"/>
        <dbReference type="ChEBI" id="CHEBI:57540"/>
        <dbReference type="ChEBI" id="CHEBI:57945"/>
        <dbReference type="ChEBI" id="CHEBI:83099"/>
        <dbReference type="ChEBI" id="CHEBI:83100"/>
        <dbReference type="EC" id="1.8.1.4"/>
    </reaction>
</comment>
<comment type="miscellaneous">
    <text evidence="13">The active site is a redox-active disulfide bond.</text>
</comment>
<dbReference type="PANTHER" id="PTHR22912">
    <property type="entry name" value="DISULFIDE OXIDOREDUCTASE"/>
    <property type="match status" value="1"/>
</dbReference>
<feature type="domain" description="FAD/NAD(P)-binding" evidence="15">
    <location>
        <begin position="7"/>
        <end position="325"/>
    </location>
</feature>
<dbReference type="NCBIfam" id="TIGR01350">
    <property type="entry name" value="lipoamide_DH"/>
    <property type="match status" value="1"/>
</dbReference>
<dbReference type="InterPro" id="IPR012999">
    <property type="entry name" value="Pyr_OxRdtase_I_AS"/>
</dbReference>
<evidence type="ECO:0000256" key="11">
    <source>
        <dbReference type="PIRSR" id="PIRSR000350-3"/>
    </source>
</evidence>
<feature type="binding site" evidence="11">
    <location>
        <position position="53"/>
    </location>
    <ligand>
        <name>FAD</name>
        <dbReference type="ChEBI" id="CHEBI:57692"/>
    </ligand>
</feature>
<evidence type="ECO:0000256" key="6">
    <source>
        <dbReference type="ARBA" id="ARBA00023027"/>
    </source>
</evidence>
<evidence type="ECO:0000256" key="8">
    <source>
        <dbReference type="ARBA" id="ARBA00023284"/>
    </source>
</evidence>
<sequence>MAETTHDLVVIGAGPGGYVAAIRAAQLGLNVACVEEVEALGGTCLRIGCIPSKAMLESSERYHETKSALAPHGVKVSGVDLDLAQMLRRKDEVVGGRTKGVEFLFKKNKVTRYLGRGRIEGPGRVVVKNGSGSTDLRTRHIVIATGSKPTTLPGIQMNTDRIGASTEALSYSAVPKHLVVIGAGYIGLELGSVWLRLGAKVTVVEYLERILPGMDMEIAREGQKLLERQGLEFRLGQRVTGARVDGKSCVVECQDAEPIRCDRVLVAVGRAPNTDGLGLDSVGIKTDEKGRIPVDDRFATSAPDIYAIGDVIRGSMLAHKAEEEGVACVERIVTGYGHVNYDAVPGVVYTQPEIASVGKTEEELKESGVEYRKGVIFFRANARAHCLGQIDGRVKVLAHARTDRVLGVHIIGPRAGDMIAEAAVAIEFGASSEDVARACHAHPTLAESLKEAALAVDGRAIHS</sequence>
<keyword evidence="8 13" id="KW-0676">Redox-active center</keyword>
<dbReference type="InterPro" id="IPR050151">
    <property type="entry name" value="Class-I_Pyr_Nuc-Dis_Oxidored"/>
</dbReference>
<comment type="similarity">
    <text evidence="1 13">Belongs to the class-I pyridine nucleotide-disulfide oxidoreductase family.</text>
</comment>
<proteinExistence type="inferred from homology"/>
<feature type="binding site" evidence="11">
    <location>
        <position position="269"/>
    </location>
    <ligand>
        <name>NAD(+)</name>
        <dbReference type="ChEBI" id="CHEBI:57540"/>
    </ligand>
</feature>
<name>A0A538THK5_UNCEI</name>
<dbReference type="SUPFAM" id="SSF51905">
    <property type="entry name" value="FAD/NAD(P)-binding domain"/>
    <property type="match status" value="1"/>
</dbReference>
<dbReference type="FunFam" id="3.30.390.30:FF:000001">
    <property type="entry name" value="Dihydrolipoyl dehydrogenase"/>
    <property type="match status" value="1"/>
</dbReference>
<evidence type="ECO:0000256" key="7">
    <source>
        <dbReference type="ARBA" id="ARBA00023157"/>
    </source>
</evidence>
<dbReference type="PRINTS" id="PR00368">
    <property type="entry name" value="FADPNR"/>
</dbReference>
<accession>A0A538THK5</accession>
<keyword evidence="3 13" id="KW-0285">Flavoprotein</keyword>
<comment type="cofactor">
    <cofactor evidence="11 13">
        <name>FAD</name>
        <dbReference type="ChEBI" id="CHEBI:57692"/>
    </cofactor>
    <text evidence="11 13">Binds 1 FAD per subunit.</text>
</comment>
<feature type="binding site" evidence="11">
    <location>
        <begin position="316"/>
        <end position="319"/>
    </location>
    <ligand>
        <name>FAD</name>
        <dbReference type="ChEBI" id="CHEBI:57692"/>
    </ligand>
</feature>
<keyword evidence="11" id="KW-0547">Nucleotide-binding</keyword>
<dbReference type="PROSITE" id="PS00076">
    <property type="entry name" value="PYRIDINE_REDOX_1"/>
    <property type="match status" value="1"/>
</dbReference>
<keyword evidence="6 11" id="KW-0520">NAD</keyword>
<organism evidence="16 17">
    <name type="scientific">Eiseniibacteriota bacterium</name>
    <dbReference type="NCBI Taxonomy" id="2212470"/>
    <lineage>
        <taxon>Bacteria</taxon>
        <taxon>Candidatus Eiseniibacteriota</taxon>
    </lineage>
</organism>
<evidence type="ECO:0000256" key="2">
    <source>
        <dbReference type="ARBA" id="ARBA00012608"/>
    </source>
</evidence>
<dbReference type="AlphaFoldDB" id="A0A538THK5"/>
<dbReference type="InterPro" id="IPR016156">
    <property type="entry name" value="FAD/NAD-linked_Rdtase_dimer_sf"/>
</dbReference>
<dbReference type="GO" id="GO:0004148">
    <property type="term" value="F:dihydrolipoyl dehydrogenase (NADH) activity"/>
    <property type="evidence" value="ECO:0007669"/>
    <property type="project" value="UniProtKB-EC"/>
</dbReference>
<dbReference type="PIRSF" id="PIRSF000350">
    <property type="entry name" value="Mercury_reductase_MerA"/>
    <property type="match status" value="1"/>
</dbReference>
<evidence type="ECO:0000256" key="9">
    <source>
        <dbReference type="ARBA" id="ARBA00049187"/>
    </source>
</evidence>
<dbReference type="EMBL" id="VBOZ01000033">
    <property type="protein sequence ID" value="TMQ63104.1"/>
    <property type="molecule type" value="Genomic_DNA"/>
</dbReference>
<gene>
    <name evidence="16" type="primary">lpdA</name>
    <name evidence="16" type="ORF">E6K79_10680</name>
</gene>
<protein>
    <recommendedName>
        <fullName evidence="2 13">Dihydrolipoyl dehydrogenase</fullName>
        <ecNumber evidence="2 13">1.8.1.4</ecNumber>
    </recommendedName>
</protein>